<accession>A0A6S6T809</accession>
<dbReference type="EMBL" id="CACVAZ010000068">
    <property type="protein sequence ID" value="CAA6811550.1"/>
    <property type="molecule type" value="Genomic_DNA"/>
</dbReference>
<dbReference type="CDD" id="cd14797">
    <property type="entry name" value="DUF302"/>
    <property type="match status" value="1"/>
</dbReference>
<feature type="domain" description="DUF302" evidence="1">
    <location>
        <begin position="67"/>
        <end position="131"/>
    </location>
</feature>
<evidence type="ECO:0000313" key="2">
    <source>
        <dbReference type="EMBL" id="CAA6811550.1"/>
    </source>
</evidence>
<reference evidence="2" key="1">
    <citation type="submission" date="2020-01" db="EMBL/GenBank/DDBJ databases">
        <authorList>
            <person name="Meier V. D."/>
            <person name="Meier V D."/>
        </authorList>
    </citation>
    <scope>NUCLEOTIDE SEQUENCE</scope>
    <source>
        <strain evidence="2">HLG_WM_MAG_02</strain>
    </source>
</reference>
<dbReference type="AlphaFoldDB" id="A0A6S6T809"/>
<name>A0A6S6T809_9BACT</name>
<proteinExistence type="predicted"/>
<organism evidence="2">
    <name type="scientific">uncultured Sulfurovum sp</name>
    <dbReference type="NCBI Taxonomy" id="269237"/>
    <lineage>
        <taxon>Bacteria</taxon>
        <taxon>Pseudomonadati</taxon>
        <taxon>Campylobacterota</taxon>
        <taxon>Epsilonproteobacteria</taxon>
        <taxon>Campylobacterales</taxon>
        <taxon>Sulfurovaceae</taxon>
        <taxon>Sulfurovum</taxon>
        <taxon>environmental samples</taxon>
    </lineage>
</organism>
<dbReference type="InterPro" id="IPR005180">
    <property type="entry name" value="DUF302"/>
</dbReference>
<evidence type="ECO:0000259" key="1">
    <source>
        <dbReference type="Pfam" id="PF03625"/>
    </source>
</evidence>
<gene>
    <name evidence="2" type="ORF">HELGO_WM38829</name>
</gene>
<sequence length="169" mass="18874">MSHKKSIIVGLILGLVLSLFVLGLAFKIAAPTLFFKEVTVPHSFEKTVRLLETRINKQKGWHVTNVIDQQKEVLVNGGDDIGKVKIIKFCNAKLSGMMLADDASKFMAAKMPLSIAVYEKSDGRVTIGLMNGYVMSRLFAGTREGEIMEKVVRDIEEILGFLHLRFTIF</sequence>
<dbReference type="InterPro" id="IPR035923">
    <property type="entry name" value="TT1751-like_sf"/>
</dbReference>
<dbReference type="PANTHER" id="PTHR38342:SF1">
    <property type="entry name" value="SLR5037 PROTEIN"/>
    <property type="match status" value="1"/>
</dbReference>
<dbReference type="PANTHER" id="PTHR38342">
    <property type="entry name" value="SLR5037 PROTEIN"/>
    <property type="match status" value="1"/>
</dbReference>
<dbReference type="Pfam" id="PF03625">
    <property type="entry name" value="DUF302"/>
    <property type="match status" value="1"/>
</dbReference>
<dbReference type="SUPFAM" id="SSF103247">
    <property type="entry name" value="TT1751-like"/>
    <property type="match status" value="1"/>
</dbReference>
<dbReference type="Gene3D" id="3.30.310.70">
    <property type="entry name" value="TT1751-like domain"/>
    <property type="match status" value="1"/>
</dbReference>
<protein>
    <recommendedName>
        <fullName evidence="1">DUF302 domain-containing protein</fullName>
    </recommendedName>
</protein>